<dbReference type="SUPFAM" id="SSF47413">
    <property type="entry name" value="lambda repressor-like DNA-binding domains"/>
    <property type="match status" value="1"/>
</dbReference>
<dbReference type="InterPro" id="IPR010982">
    <property type="entry name" value="Lambda_DNA-bd_dom_sf"/>
</dbReference>
<protein>
    <submittedName>
        <fullName evidence="3">Helix-turn-helix domain-containing protein</fullName>
    </submittedName>
</protein>
<dbReference type="PROSITE" id="PS50943">
    <property type="entry name" value="HTH_CROC1"/>
    <property type="match status" value="1"/>
</dbReference>
<dbReference type="CDD" id="cd00093">
    <property type="entry name" value="HTH_XRE"/>
    <property type="match status" value="1"/>
</dbReference>
<accession>A0ABW4YG84</accession>
<reference evidence="4" key="1">
    <citation type="journal article" date="2019" name="Int. J. Syst. Evol. Microbiol.">
        <title>The Global Catalogue of Microorganisms (GCM) 10K type strain sequencing project: providing services to taxonomists for standard genome sequencing and annotation.</title>
        <authorList>
            <consortium name="The Broad Institute Genomics Platform"/>
            <consortium name="The Broad Institute Genome Sequencing Center for Infectious Disease"/>
            <person name="Wu L."/>
            <person name="Ma J."/>
        </authorList>
    </citation>
    <scope>NUCLEOTIDE SEQUENCE [LARGE SCALE GENOMIC DNA]</scope>
    <source>
        <strain evidence="4">GH52</strain>
    </source>
</reference>
<proteinExistence type="predicted"/>
<dbReference type="PANTHER" id="PTHR46797:SF1">
    <property type="entry name" value="METHYLPHOSPHONATE SYNTHASE"/>
    <property type="match status" value="1"/>
</dbReference>
<keyword evidence="4" id="KW-1185">Reference proteome</keyword>
<feature type="domain" description="HTH cro/C1-type" evidence="2">
    <location>
        <begin position="12"/>
        <end position="66"/>
    </location>
</feature>
<dbReference type="PANTHER" id="PTHR46797">
    <property type="entry name" value="HTH-TYPE TRANSCRIPTIONAL REGULATOR"/>
    <property type="match status" value="1"/>
</dbReference>
<dbReference type="Proteomes" id="UP001597362">
    <property type="component" value="Unassembled WGS sequence"/>
</dbReference>
<comment type="caution">
    <text evidence="3">The sequence shown here is derived from an EMBL/GenBank/DDBJ whole genome shotgun (WGS) entry which is preliminary data.</text>
</comment>
<name>A0ABW4YG84_9BACL</name>
<organism evidence="3 4">
    <name type="scientific">Paenibacillus yanchengensis</name>
    <dbReference type="NCBI Taxonomy" id="2035833"/>
    <lineage>
        <taxon>Bacteria</taxon>
        <taxon>Bacillati</taxon>
        <taxon>Bacillota</taxon>
        <taxon>Bacilli</taxon>
        <taxon>Bacillales</taxon>
        <taxon>Paenibacillaceae</taxon>
        <taxon>Paenibacillus</taxon>
    </lineage>
</organism>
<evidence type="ECO:0000259" key="2">
    <source>
        <dbReference type="PROSITE" id="PS50943"/>
    </source>
</evidence>
<dbReference type="InterPro" id="IPR001387">
    <property type="entry name" value="Cro/C1-type_HTH"/>
</dbReference>
<evidence type="ECO:0000313" key="4">
    <source>
        <dbReference type="Proteomes" id="UP001597362"/>
    </source>
</evidence>
<sequence>MEKLIPLIGANIRLYRLTKGWTQEQLAEAIGSTGSYIGQLERGEKNFRIETIIKIADALEIDTYALLENINGEYLYQKTWVWASLTLILKQNEAVQRKIYRVLNEMLQDEEK</sequence>
<dbReference type="Pfam" id="PF01381">
    <property type="entry name" value="HTH_3"/>
    <property type="match status" value="1"/>
</dbReference>
<dbReference type="Gene3D" id="1.10.260.40">
    <property type="entry name" value="lambda repressor-like DNA-binding domains"/>
    <property type="match status" value="1"/>
</dbReference>
<gene>
    <name evidence="3" type="ORF">ACFSJH_02830</name>
</gene>
<evidence type="ECO:0000256" key="1">
    <source>
        <dbReference type="ARBA" id="ARBA00023125"/>
    </source>
</evidence>
<evidence type="ECO:0000313" key="3">
    <source>
        <dbReference type="EMBL" id="MFD2114683.1"/>
    </source>
</evidence>
<dbReference type="SMART" id="SM00530">
    <property type="entry name" value="HTH_XRE"/>
    <property type="match status" value="1"/>
</dbReference>
<dbReference type="EMBL" id="JBHUHO010000008">
    <property type="protein sequence ID" value="MFD2114683.1"/>
    <property type="molecule type" value="Genomic_DNA"/>
</dbReference>
<keyword evidence="1" id="KW-0238">DNA-binding</keyword>
<dbReference type="InterPro" id="IPR050807">
    <property type="entry name" value="TransReg_Diox_bact_type"/>
</dbReference>
<dbReference type="RefSeq" id="WP_377769702.1">
    <property type="nucleotide sequence ID" value="NZ_JBHUHO010000008.1"/>
</dbReference>